<sequence length="143" mass="16279">MQNLKLILLAAFFLLSEAFAIRISYWAYDKTGGLERKGKYEQKNGGEIPDDKENYLIQNIGTWSNHAYTAEKTVRNIIVVKAVDKTQTKSGATRLNQVAESLVRQHIPKEKKTEEKHEGKHEGKHDGKHDGKHEGQKTEGKKH</sequence>
<feature type="signal peptide" evidence="2">
    <location>
        <begin position="1"/>
        <end position="20"/>
    </location>
</feature>
<dbReference type="OrthoDB" id="4523179at2759"/>
<feature type="region of interest" description="Disordered" evidence="1">
    <location>
        <begin position="88"/>
        <end position="143"/>
    </location>
</feature>
<feature type="compositionally biased region" description="Basic and acidic residues" evidence="1">
    <location>
        <begin position="107"/>
        <end position="143"/>
    </location>
</feature>
<keyword evidence="2" id="KW-0732">Signal</keyword>
<name>A0A395I3X0_ASPHC</name>
<proteinExistence type="predicted"/>
<dbReference type="RefSeq" id="XP_025552258.1">
    <property type="nucleotide sequence ID" value="XM_025696299.1"/>
</dbReference>
<evidence type="ECO:0000256" key="2">
    <source>
        <dbReference type="SAM" id="SignalP"/>
    </source>
</evidence>
<dbReference type="EMBL" id="KZ824280">
    <property type="protein sequence ID" value="RAL13104.1"/>
    <property type="molecule type" value="Genomic_DNA"/>
</dbReference>
<dbReference type="VEuPathDB" id="FungiDB:BO97DRAFT_413567"/>
<evidence type="ECO:0000313" key="4">
    <source>
        <dbReference type="Proteomes" id="UP000248961"/>
    </source>
</evidence>
<feature type="chain" id="PRO_5017350616" evidence="2">
    <location>
        <begin position="21"/>
        <end position="143"/>
    </location>
</feature>
<gene>
    <name evidence="3" type="ORF">BO97DRAFT_413567</name>
</gene>
<dbReference type="AlphaFoldDB" id="A0A395I3X0"/>
<evidence type="ECO:0000256" key="1">
    <source>
        <dbReference type="SAM" id="MobiDB-lite"/>
    </source>
</evidence>
<reference evidence="3 4" key="1">
    <citation type="submission" date="2018-02" db="EMBL/GenBank/DDBJ databases">
        <title>The genomes of Aspergillus section Nigri reveals drivers in fungal speciation.</title>
        <authorList>
            <consortium name="DOE Joint Genome Institute"/>
            <person name="Vesth T.C."/>
            <person name="Nybo J."/>
            <person name="Theobald S."/>
            <person name="Brandl J."/>
            <person name="Frisvad J.C."/>
            <person name="Nielsen K.F."/>
            <person name="Lyhne E.K."/>
            <person name="Kogle M.E."/>
            <person name="Kuo A."/>
            <person name="Riley R."/>
            <person name="Clum A."/>
            <person name="Nolan M."/>
            <person name="Lipzen A."/>
            <person name="Salamov A."/>
            <person name="Henrissat B."/>
            <person name="Wiebenga A."/>
            <person name="De vries R.P."/>
            <person name="Grigoriev I.V."/>
            <person name="Mortensen U.H."/>
            <person name="Andersen M.R."/>
            <person name="Baker S.E."/>
        </authorList>
    </citation>
    <scope>NUCLEOTIDE SEQUENCE [LARGE SCALE GENOMIC DNA]</scope>
    <source>
        <strain evidence="3 4">CBS 101889</strain>
    </source>
</reference>
<dbReference type="GeneID" id="37200588"/>
<protein>
    <submittedName>
        <fullName evidence="3">Uncharacterized protein</fullName>
    </submittedName>
</protein>
<evidence type="ECO:0000313" key="3">
    <source>
        <dbReference type="EMBL" id="RAL13104.1"/>
    </source>
</evidence>
<organism evidence="3 4">
    <name type="scientific">Aspergillus homomorphus (strain CBS 101889)</name>
    <dbReference type="NCBI Taxonomy" id="1450537"/>
    <lineage>
        <taxon>Eukaryota</taxon>
        <taxon>Fungi</taxon>
        <taxon>Dikarya</taxon>
        <taxon>Ascomycota</taxon>
        <taxon>Pezizomycotina</taxon>
        <taxon>Eurotiomycetes</taxon>
        <taxon>Eurotiomycetidae</taxon>
        <taxon>Eurotiales</taxon>
        <taxon>Aspergillaceae</taxon>
        <taxon>Aspergillus</taxon>
        <taxon>Aspergillus subgen. Circumdati</taxon>
    </lineage>
</organism>
<dbReference type="Proteomes" id="UP000248961">
    <property type="component" value="Unassembled WGS sequence"/>
</dbReference>
<feature type="compositionally biased region" description="Polar residues" evidence="1">
    <location>
        <begin position="88"/>
        <end position="99"/>
    </location>
</feature>
<keyword evidence="4" id="KW-1185">Reference proteome</keyword>
<accession>A0A395I3X0</accession>